<dbReference type="SUPFAM" id="SSF48576">
    <property type="entry name" value="Terpenoid synthases"/>
    <property type="match status" value="1"/>
</dbReference>
<dbReference type="KEGG" id="vah:G7081_00060"/>
<protein>
    <recommendedName>
        <fullName evidence="4">Farnesyl diphosphate synthase</fullName>
        <ecNumber evidence="3">2.5.1.10</ecNumber>
    </recommendedName>
    <alternativeName>
        <fullName evidence="10">(2E,6E)-farnesyl diphosphate synthase</fullName>
    </alternativeName>
    <alternativeName>
        <fullName evidence="9">Geranyltranstransferase</fullName>
    </alternativeName>
</protein>
<keyword evidence="8" id="KW-0414">Isoprene biosynthesis</keyword>
<dbReference type="RefSeq" id="WP_166006238.1">
    <property type="nucleotide sequence ID" value="NZ_CP049886.1"/>
</dbReference>
<dbReference type="PANTHER" id="PTHR43281">
    <property type="entry name" value="FARNESYL DIPHOSPHATE SYNTHASE"/>
    <property type="match status" value="1"/>
</dbReference>
<evidence type="ECO:0000256" key="11">
    <source>
        <dbReference type="ARBA" id="ARBA00049399"/>
    </source>
</evidence>
<dbReference type="InterPro" id="IPR033749">
    <property type="entry name" value="Polyprenyl_synt_CS"/>
</dbReference>
<dbReference type="SFLD" id="SFLDG01017">
    <property type="entry name" value="Polyprenyl_Transferase_Like"/>
    <property type="match status" value="1"/>
</dbReference>
<evidence type="ECO:0000256" key="5">
    <source>
        <dbReference type="ARBA" id="ARBA00022679"/>
    </source>
</evidence>
<evidence type="ECO:0000256" key="4">
    <source>
        <dbReference type="ARBA" id="ARBA00015100"/>
    </source>
</evidence>
<dbReference type="Pfam" id="PF00348">
    <property type="entry name" value="polyprenyl_synt"/>
    <property type="match status" value="1"/>
</dbReference>
<evidence type="ECO:0000313" key="14">
    <source>
        <dbReference type="Proteomes" id="UP000500890"/>
    </source>
</evidence>
<name>A0A6G8AKJ6_9ENTE</name>
<dbReference type="InterPro" id="IPR000092">
    <property type="entry name" value="Polyprenyl_synt"/>
</dbReference>
<evidence type="ECO:0000256" key="1">
    <source>
        <dbReference type="ARBA" id="ARBA00001946"/>
    </source>
</evidence>
<dbReference type="Proteomes" id="UP000500890">
    <property type="component" value="Chromosome"/>
</dbReference>
<proteinExistence type="inferred from homology"/>
<comment type="similarity">
    <text evidence="2 12">Belongs to the FPP/GGPP synthase family.</text>
</comment>
<dbReference type="AlphaFoldDB" id="A0A6G8AKJ6"/>
<comment type="catalytic activity">
    <reaction evidence="11">
        <text>isopentenyl diphosphate + (2E)-geranyl diphosphate = (2E,6E)-farnesyl diphosphate + diphosphate</text>
        <dbReference type="Rhea" id="RHEA:19361"/>
        <dbReference type="ChEBI" id="CHEBI:33019"/>
        <dbReference type="ChEBI" id="CHEBI:58057"/>
        <dbReference type="ChEBI" id="CHEBI:128769"/>
        <dbReference type="ChEBI" id="CHEBI:175763"/>
        <dbReference type="EC" id="2.5.1.10"/>
    </reaction>
</comment>
<dbReference type="Gene3D" id="1.10.600.10">
    <property type="entry name" value="Farnesyl Diphosphate Synthase"/>
    <property type="match status" value="1"/>
</dbReference>
<dbReference type="CDD" id="cd00685">
    <property type="entry name" value="Trans_IPPS_HT"/>
    <property type="match status" value="1"/>
</dbReference>
<organism evidence="13 14">
    <name type="scientific">Vagococcus coleopterorum</name>
    <dbReference type="NCBI Taxonomy" id="2714946"/>
    <lineage>
        <taxon>Bacteria</taxon>
        <taxon>Bacillati</taxon>
        <taxon>Bacillota</taxon>
        <taxon>Bacilli</taxon>
        <taxon>Lactobacillales</taxon>
        <taxon>Enterococcaceae</taxon>
        <taxon>Vagococcus</taxon>
    </lineage>
</organism>
<evidence type="ECO:0000256" key="2">
    <source>
        <dbReference type="ARBA" id="ARBA00006706"/>
    </source>
</evidence>
<evidence type="ECO:0000256" key="3">
    <source>
        <dbReference type="ARBA" id="ARBA00012439"/>
    </source>
</evidence>
<evidence type="ECO:0000313" key="13">
    <source>
        <dbReference type="EMBL" id="QIL45591.1"/>
    </source>
</evidence>
<dbReference type="NCBIfam" id="NF045485">
    <property type="entry name" value="FPPsyn"/>
    <property type="match status" value="1"/>
</dbReference>
<dbReference type="EC" id="2.5.1.10" evidence="3"/>
<dbReference type="SFLD" id="SFLDS00005">
    <property type="entry name" value="Isoprenoid_Synthase_Type_I"/>
    <property type="match status" value="1"/>
</dbReference>
<gene>
    <name evidence="13" type="ORF">G7081_00060</name>
</gene>
<dbReference type="PANTHER" id="PTHR43281:SF1">
    <property type="entry name" value="FARNESYL DIPHOSPHATE SYNTHASE"/>
    <property type="match status" value="1"/>
</dbReference>
<keyword evidence="14" id="KW-1185">Reference proteome</keyword>
<evidence type="ECO:0000256" key="7">
    <source>
        <dbReference type="ARBA" id="ARBA00022842"/>
    </source>
</evidence>
<accession>A0A6G8AKJ6</accession>
<dbReference type="GO" id="GO:0005737">
    <property type="term" value="C:cytoplasm"/>
    <property type="evidence" value="ECO:0007669"/>
    <property type="project" value="UniProtKB-ARBA"/>
</dbReference>
<reference evidence="13 14" key="1">
    <citation type="submission" date="2020-03" db="EMBL/GenBank/DDBJ databases">
        <title>Vagococcus sp. nov., isolated from beetles.</title>
        <authorList>
            <person name="Hyun D.-W."/>
            <person name="Bae J.-W."/>
        </authorList>
    </citation>
    <scope>NUCLEOTIDE SEQUENCE [LARGE SCALE GENOMIC DNA]</scope>
    <source>
        <strain evidence="13 14">HDW17A</strain>
    </source>
</reference>
<dbReference type="FunFam" id="1.10.600.10:FF:000001">
    <property type="entry name" value="Geranylgeranyl diphosphate synthase"/>
    <property type="match status" value="1"/>
</dbReference>
<comment type="cofactor">
    <cofactor evidence="1">
        <name>Mg(2+)</name>
        <dbReference type="ChEBI" id="CHEBI:18420"/>
    </cofactor>
</comment>
<keyword evidence="5 12" id="KW-0808">Transferase</keyword>
<dbReference type="InterPro" id="IPR008949">
    <property type="entry name" value="Isoprenoid_synthase_dom_sf"/>
</dbReference>
<dbReference type="GO" id="GO:0046872">
    <property type="term" value="F:metal ion binding"/>
    <property type="evidence" value="ECO:0007669"/>
    <property type="project" value="UniProtKB-KW"/>
</dbReference>
<keyword evidence="7" id="KW-0460">Magnesium</keyword>
<dbReference type="GO" id="GO:0016114">
    <property type="term" value="P:terpenoid biosynthetic process"/>
    <property type="evidence" value="ECO:0007669"/>
    <property type="project" value="UniProtKB-ARBA"/>
</dbReference>
<evidence type="ECO:0000256" key="6">
    <source>
        <dbReference type="ARBA" id="ARBA00022723"/>
    </source>
</evidence>
<dbReference type="EMBL" id="CP049886">
    <property type="protein sequence ID" value="QIL45591.1"/>
    <property type="molecule type" value="Genomic_DNA"/>
</dbReference>
<dbReference type="PROSITE" id="PS00444">
    <property type="entry name" value="POLYPRENYL_SYNTHASE_2"/>
    <property type="match status" value="1"/>
</dbReference>
<sequence>MTDVLKQFAQEHVEKINQEMATAIQAHTTEKSLLESMSYSVEAGGKRLRPLLLLATQEFLGKPLTKGSYQVAAALEMIHTYSLIHDDLPAMDNDELRRGKPTNHMVYGEGLAILAGDALLTEAFHVVGEGELSDEQKVWTLTNLAKASGSYGMIAGQVADIEGETKSLTLSELQRVHARKTGALIEFAVAAGAMLADATSEVMAALAEYSHHFGIAFQIKDDLLDVIGDEAVIGKKTGMDAELNKTTYTSLLGVAGAQQSLKEHYEEAIAIIERVEKLTNRENAGAVLKAMIQTLID</sequence>
<dbReference type="InterPro" id="IPR053378">
    <property type="entry name" value="Prenyl_diphosphate_synthase"/>
</dbReference>
<dbReference type="PROSITE" id="PS00723">
    <property type="entry name" value="POLYPRENYL_SYNTHASE_1"/>
    <property type="match status" value="1"/>
</dbReference>
<evidence type="ECO:0000256" key="8">
    <source>
        <dbReference type="ARBA" id="ARBA00023229"/>
    </source>
</evidence>
<evidence type="ECO:0000256" key="9">
    <source>
        <dbReference type="ARBA" id="ARBA00032380"/>
    </source>
</evidence>
<dbReference type="GO" id="GO:0004337">
    <property type="term" value="F:(2E,6E)-farnesyl diphosphate synthase activity"/>
    <property type="evidence" value="ECO:0007669"/>
    <property type="project" value="UniProtKB-EC"/>
</dbReference>
<evidence type="ECO:0000256" key="12">
    <source>
        <dbReference type="RuleBase" id="RU004466"/>
    </source>
</evidence>
<evidence type="ECO:0000256" key="10">
    <source>
        <dbReference type="ARBA" id="ARBA00032873"/>
    </source>
</evidence>
<keyword evidence="6" id="KW-0479">Metal-binding</keyword>